<dbReference type="Gene3D" id="3.30.830.10">
    <property type="entry name" value="Metalloenzyme, LuxS/M16 peptidase-like"/>
    <property type="match status" value="2"/>
</dbReference>
<accession>A0A7G9SMJ7</accession>
<sequence length="465" mass="48655">MSFFRNVSIALVAAFAFNSAIAADIKLPDYQTVTLDNGATVLLMPRKDVPLVAANIAVRGGALADAAGKEGTADLLGEMLSKGAGSRSALQFAQTVDGAGGSLGFGSSREAIIANAQFLSKDSALMLSLLADALLRPTMDSAEFDKLRKRAIDGIANAKDSDPRQLIGTYTGGWLFRGHPYGRSTGGDETSLATITLSDLQAFRQQQMGGDRLIIAIAGDFDATAVTAQLKQSFGAWPKASGGLPAVEAKARETGRRVLLIDKPGATQTYFALANVGSKRGDPAEAAQDLVQTAFGGRFTSMLNTELRVKSGLTYGARSGIERASQPGPVAISSFTKTETTKAAIDLAIATLDRLHKDGLDAATIDSAKRYVAGQYAPGLETAPQLAAQLVDMTLYGDSRETIDGYLGNIAAATPAQIAAARAVFPESKDLAIVAIGDAATIRDVIKSYGPLTEMKLTDPRFSPN</sequence>
<gene>
    <name evidence="4" type="ORF">H9L16_10165</name>
</gene>
<dbReference type="PANTHER" id="PTHR11851:SF224">
    <property type="entry name" value="PROCESSING PROTEASE"/>
    <property type="match status" value="1"/>
</dbReference>
<feature type="chain" id="PRO_5028968382" evidence="1">
    <location>
        <begin position="23"/>
        <end position="465"/>
    </location>
</feature>
<protein>
    <submittedName>
        <fullName evidence="4">Insulinase family protein</fullName>
    </submittedName>
</protein>
<keyword evidence="1" id="KW-0732">Signal</keyword>
<dbReference type="AlphaFoldDB" id="A0A7G9SMJ7"/>
<organism evidence="4 5">
    <name type="scientific">Thermomonas carbonis</name>
    <dbReference type="NCBI Taxonomy" id="1463158"/>
    <lineage>
        <taxon>Bacteria</taxon>
        <taxon>Pseudomonadati</taxon>
        <taxon>Pseudomonadota</taxon>
        <taxon>Gammaproteobacteria</taxon>
        <taxon>Lysobacterales</taxon>
        <taxon>Lysobacteraceae</taxon>
        <taxon>Thermomonas</taxon>
    </lineage>
</organism>
<evidence type="ECO:0000256" key="1">
    <source>
        <dbReference type="SAM" id="SignalP"/>
    </source>
</evidence>
<evidence type="ECO:0000259" key="2">
    <source>
        <dbReference type="Pfam" id="PF00675"/>
    </source>
</evidence>
<reference evidence="4 5" key="1">
    <citation type="submission" date="2020-08" db="EMBL/GenBank/DDBJ databases">
        <title>Genome sequence of Thermomonas carbonis KCTC 42013T.</title>
        <authorList>
            <person name="Hyun D.-W."/>
            <person name="Bae J.-W."/>
        </authorList>
    </citation>
    <scope>NUCLEOTIDE SEQUENCE [LARGE SCALE GENOMIC DNA]</scope>
    <source>
        <strain evidence="4 5">KCTC 42013</strain>
    </source>
</reference>
<dbReference type="Pfam" id="PF05193">
    <property type="entry name" value="Peptidase_M16_C"/>
    <property type="match status" value="1"/>
</dbReference>
<dbReference type="SUPFAM" id="SSF63411">
    <property type="entry name" value="LuxS/MPP-like metallohydrolase"/>
    <property type="match status" value="2"/>
</dbReference>
<evidence type="ECO:0000259" key="3">
    <source>
        <dbReference type="Pfam" id="PF05193"/>
    </source>
</evidence>
<name>A0A7G9SMJ7_9GAMM</name>
<dbReference type="InterPro" id="IPR050361">
    <property type="entry name" value="MPP/UQCRC_Complex"/>
</dbReference>
<dbReference type="Pfam" id="PF00675">
    <property type="entry name" value="Peptidase_M16"/>
    <property type="match status" value="1"/>
</dbReference>
<feature type="signal peptide" evidence="1">
    <location>
        <begin position="1"/>
        <end position="22"/>
    </location>
</feature>
<feature type="domain" description="Peptidase M16 C-terminal" evidence="3">
    <location>
        <begin position="194"/>
        <end position="370"/>
    </location>
</feature>
<dbReference type="InterPro" id="IPR011249">
    <property type="entry name" value="Metalloenz_LuxS/M16"/>
</dbReference>
<dbReference type="KEGG" id="tcn:H9L16_10165"/>
<proteinExistence type="predicted"/>
<dbReference type="RefSeq" id="WP_187551595.1">
    <property type="nucleotide sequence ID" value="NZ_BMZL01000002.1"/>
</dbReference>
<dbReference type="InterPro" id="IPR011765">
    <property type="entry name" value="Pept_M16_N"/>
</dbReference>
<feature type="domain" description="Peptidase M16 N-terminal" evidence="2">
    <location>
        <begin position="49"/>
        <end position="185"/>
    </location>
</feature>
<dbReference type="PANTHER" id="PTHR11851">
    <property type="entry name" value="METALLOPROTEASE"/>
    <property type="match status" value="1"/>
</dbReference>
<evidence type="ECO:0000313" key="4">
    <source>
        <dbReference type="EMBL" id="QNN69072.1"/>
    </source>
</evidence>
<dbReference type="InterPro" id="IPR007863">
    <property type="entry name" value="Peptidase_M16_C"/>
</dbReference>
<dbReference type="GO" id="GO:0046872">
    <property type="term" value="F:metal ion binding"/>
    <property type="evidence" value="ECO:0007669"/>
    <property type="project" value="InterPro"/>
</dbReference>
<dbReference type="EMBL" id="CP060719">
    <property type="protein sequence ID" value="QNN69072.1"/>
    <property type="molecule type" value="Genomic_DNA"/>
</dbReference>
<keyword evidence="5" id="KW-1185">Reference proteome</keyword>
<evidence type="ECO:0000313" key="5">
    <source>
        <dbReference type="Proteomes" id="UP000515804"/>
    </source>
</evidence>
<dbReference type="Proteomes" id="UP000515804">
    <property type="component" value="Chromosome"/>
</dbReference>